<gene>
    <name evidence="7" type="ORF">K529_002850</name>
</gene>
<feature type="chain" id="PRO_5008518251" evidence="5">
    <location>
        <begin position="39"/>
        <end position="532"/>
    </location>
</feature>
<dbReference type="InterPro" id="IPR036909">
    <property type="entry name" value="Cyt_c-like_dom_sf"/>
</dbReference>
<sequence length="532" mass="57961">MAKKNTRNSTPPRWTKPSNTVFLLSAALTLVLAAPLHATDRAAPPAPDGLSEPHLSFLPRTKDETSRIARVTAPARDFTAPEPFEENPAGAATLPFRNDREVFSTPPVNLTFEQGLEFRLGEALFDKLWVFSPSSTRASDGLGPVYNARACQRCHIRDGRGHLPEGPDYRSASTFLRVSIPGPVSPALRAIPDYIGMSPEPTYGWQLQDFSSPGVNPEYRLSVTYTEEEITLNGGEVVSLRKPSFEATALKYGPLHAKAMLSPRVAPPMIGLGLLEAIPAADILALADPDDQNGDGISGRPNLVWSKEFGQVMLGRFGLKAGTATIHEQSAAAFSGDIGISTPLFPQPYGDCTALQDACRSAPHGDGDVRVTEIDQPNMDLVTFYSRNVSVPARRDLDAPEVLRGKSVFYDSGCASCHQPKFVTHRLLDRPEQSFQLIWPYSDLLLHDMGDGLADNRPEARATGREWRTAPLWGIGLTQQVSDRATFLHDGRARTLLEAILWHGGEAQAARDTVVALPPDDRAALITFLESL</sequence>
<dbReference type="PROSITE" id="PS51007">
    <property type="entry name" value="CYTC"/>
    <property type="match status" value="1"/>
</dbReference>
<name>A0A1B0ZZK1_9RHOB</name>
<dbReference type="GO" id="GO:0009055">
    <property type="term" value="F:electron transfer activity"/>
    <property type="evidence" value="ECO:0007669"/>
    <property type="project" value="InterPro"/>
</dbReference>
<keyword evidence="3 4" id="KW-0408">Iron</keyword>
<dbReference type="KEGG" id="rmb:K529_002850"/>
<evidence type="ECO:0000256" key="3">
    <source>
        <dbReference type="ARBA" id="ARBA00023004"/>
    </source>
</evidence>
<dbReference type="InterPro" id="IPR051395">
    <property type="entry name" value="Cytochrome_c_Peroxidase/MauG"/>
</dbReference>
<organism evidence="7 8">
    <name type="scientific">Tritonibacter mobilis F1926</name>
    <dbReference type="NCBI Taxonomy" id="1265309"/>
    <lineage>
        <taxon>Bacteria</taxon>
        <taxon>Pseudomonadati</taxon>
        <taxon>Pseudomonadota</taxon>
        <taxon>Alphaproteobacteria</taxon>
        <taxon>Rhodobacterales</taxon>
        <taxon>Paracoccaceae</taxon>
        <taxon>Tritonibacter</taxon>
    </lineage>
</organism>
<dbReference type="GO" id="GO:0020037">
    <property type="term" value="F:heme binding"/>
    <property type="evidence" value="ECO:0007669"/>
    <property type="project" value="InterPro"/>
</dbReference>
<dbReference type="InterPro" id="IPR010538">
    <property type="entry name" value="DHOR"/>
</dbReference>
<feature type="signal peptide" evidence="5">
    <location>
        <begin position="1"/>
        <end position="38"/>
    </location>
</feature>
<protein>
    <submittedName>
        <fullName evidence="7">Thiol oxidoreductase</fullName>
    </submittedName>
</protein>
<dbReference type="PIRSF" id="PIRSF028099">
    <property type="entry name" value="DUF1111"/>
    <property type="match status" value="1"/>
</dbReference>
<proteinExistence type="predicted"/>
<evidence type="ECO:0000259" key="6">
    <source>
        <dbReference type="PROSITE" id="PS51007"/>
    </source>
</evidence>
<evidence type="ECO:0000256" key="1">
    <source>
        <dbReference type="ARBA" id="ARBA00022617"/>
    </source>
</evidence>
<evidence type="ECO:0000256" key="4">
    <source>
        <dbReference type="PROSITE-ProRule" id="PRU00433"/>
    </source>
</evidence>
<dbReference type="Pfam" id="PF06537">
    <property type="entry name" value="DHOR"/>
    <property type="match status" value="1"/>
</dbReference>
<dbReference type="EMBL" id="CP015230">
    <property type="protein sequence ID" value="ANP39696.1"/>
    <property type="molecule type" value="Genomic_DNA"/>
</dbReference>
<accession>A0A1B0ZZK1</accession>
<feature type="domain" description="Cytochrome c" evidence="6">
    <location>
        <begin position="400"/>
        <end position="532"/>
    </location>
</feature>
<evidence type="ECO:0000256" key="2">
    <source>
        <dbReference type="ARBA" id="ARBA00022723"/>
    </source>
</evidence>
<dbReference type="PANTHER" id="PTHR30600:SF4">
    <property type="entry name" value="CYTOCHROME C DOMAIN-CONTAINING PROTEIN"/>
    <property type="match status" value="1"/>
</dbReference>
<dbReference type="GO" id="GO:0004130">
    <property type="term" value="F:cytochrome-c peroxidase activity"/>
    <property type="evidence" value="ECO:0007669"/>
    <property type="project" value="TreeGrafter"/>
</dbReference>
<reference evidence="7 8" key="1">
    <citation type="journal article" date="2016" name="ISME J.">
        <title>Global occurrence and heterogeneity of the Roseobacter-clade species Ruegeria mobilis.</title>
        <authorList>
            <person name="Sonnenschein E."/>
            <person name="Gram L."/>
        </authorList>
    </citation>
    <scope>NUCLEOTIDE SEQUENCE [LARGE SCALE GENOMIC DNA]</scope>
    <source>
        <strain evidence="7 8">F1926</strain>
    </source>
</reference>
<dbReference type="SUPFAM" id="SSF46626">
    <property type="entry name" value="Cytochrome c"/>
    <property type="match status" value="1"/>
</dbReference>
<keyword evidence="5" id="KW-0732">Signal</keyword>
<evidence type="ECO:0000256" key="5">
    <source>
        <dbReference type="SAM" id="SignalP"/>
    </source>
</evidence>
<dbReference type="Proteomes" id="UP000013243">
    <property type="component" value="Chromosome"/>
</dbReference>
<dbReference type="STRING" id="1265309.K529_002850"/>
<dbReference type="Gene3D" id="1.10.760.10">
    <property type="entry name" value="Cytochrome c-like domain"/>
    <property type="match status" value="1"/>
</dbReference>
<keyword evidence="2 4" id="KW-0479">Metal-binding</keyword>
<evidence type="ECO:0000313" key="7">
    <source>
        <dbReference type="EMBL" id="ANP39696.1"/>
    </source>
</evidence>
<dbReference type="InterPro" id="IPR009056">
    <property type="entry name" value="Cyt_c-like_dom"/>
</dbReference>
<dbReference type="PANTHER" id="PTHR30600">
    <property type="entry name" value="CYTOCHROME C PEROXIDASE-RELATED"/>
    <property type="match status" value="1"/>
</dbReference>
<keyword evidence="1 4" id="KW-0349">Heme</keyword>
<evidence type="ECO:0000313" key="8">
    <source>
        <dbReference type="Proteomes" id="UP000013243"/>
    </source>
</evidence>
<dbReference type="GO" id="GO:0046872">
    <property type="term" value="F:metal ion binding"/>
    <property type="evidence" value="ECO:0007669"/>
    <property type="project" value="UniProtKB-KW"/>
</dbReference>
<dbReference type="AlphaFoldDB" id="A0A1B0ZZK1"/>